<proteinExistence type="predicted"/>
<evidence type="ECO:0000313" key="2">
    <source>
        <dbReference type="Proteomes" id="UP001056120"/>
    </source>
</evidence>
<gene>
    <name evidence="1" type="ORF">L1987_00705</name>
</gene>
<sequence length="164" mass="18583">MLLDHAERILTSATSIFNNRGVKISVKIARIHSHYGTRSHAPELTAGYYDTRFRNGYIPMAKTLSRHVAVLNFTCIEMCNHEQPQDAHCSPESLVQQVALATREAHVLISGENALPRYDDYAHEQILRAAENEEMCAFTYLRLNREVFQVTQPLVEEAAVALML</sequence>
<protein>
    <submittedName>
        <fullName evidence="1">Uncharacterized protein</fullName>
    </submittedName>
</protein>
<comment type="caution">
    <text evidence="1">The sequence shown here is derived from an EMBL/GenBank/DDBJ whole genome shotgun (WGS) entry which is preliminary data.</text>
</comment>
<reference evidence="2" key="1">
    <citation type="journal article" date="2022" name="Mol. Ecol. Resour.">
        <title>The genomes of chicory, endive, great burdock and yacon provide insights into Asteraceae palaeo-polyploidization history and plant inulin production.</title>
        <authorList>
            <person name="Fan W."/>
            <person name="Wang S."/>
            <person name="Wang H."/>
            <person name="Wang A."/>
            <person name="Jiang F."/>
            <person name="Liu H."/>
            <person name="Zhao H."/>
            <person name="Xu D."/>
            <person name="Zhang Y."/>
        </authorList>
    </citation>
    <scope>NUCLEOTIDE SEQUENCE [LARGE SCALE GENOMIC DNA]</scope>
    <source>
        <strain evidence="2">cv. Yunnan</strain>
    </source>
</reference>
<organism evidence="1 2">
    <name type="scientific">Smallanthus sonchifolius</name>
    <dbReference type="NCBI Taxonomy" id="185202"/>
    <lineage>
        <taxon>Eukaryota</taxon>
        <taxon>Viridiplantae</taxon>
        <taxon>Streptophyta</taxon>
        <taxon>Embryophyta</taxon>
        <taxon>Tracheophyta</taxon>
        <taxon>Spermatophyta</taxon>
        <taxon>Magnoliopsida</taxon>
        <taxon>eudicotyledons</taxon>
        <taxon>Gunneridae</taxon>
        <taxon>Pentapetalae</taxon>
        <taxon>asterids</taxon>
        <taxon>campanulids</taxon>
        <taxon>Asterales</taxon>
        <taxon>Asteraceae</taxon>
        <taxon>Asteroideae</taxon>
        <taxon>Heliantheae alliance</taxon>
        <taxon>Millerieae</taxon>
        <taxon>Smallanthus</taxon>
    </lineage>
</organism>
<reference evidence="1 2" key="2">
    <citation type="journal article" date="2022" name="Mol. Ecol. Resour.">
        <title>The genomes of chicory, endive, great burdock and yacon provide insights into Asteraceae paleo-polyploidization history and plant inulin production.</title>
        <authorList>
            <person name="Fan W."/>
            <person name="Wang S."/>
            <person name="Wang H."/>
            <person name="Wang A."/>
            <person name="Jiang F."/>
            <person name="Liu H."/>
            <person name="Zhao H."/>
            <person name="Xu D."/>
            <person name="Zhang Y."/>
        </authorList>
    </citation>
    <scope>NUCLEOTIDE SEQUENCE [LARGE SCALE GENOMIC DNA]</scope>
    <source>
        <strain evidence="2">cv. Yunnan</strain>
        <tissue evidence="1">Leaves</tissue>
    </source>
</reference>
<accession>A0ACB9K3A2</accession>
<dbReference type="EMBL" id="CM042018">
    <property type="protein sequence ID" value="KAI3826655.1"/>
    <property type="molecule type" value="Genomic_DNA"/>
</dbReference>
<evidence type="ECO:0000313" key="1">
    <source>
        <dbReference type="EMBL" id="KAI3826655.1"/>
    </source>
</evidence>
<keyword evidence="2" id="KW-1185">Reference proteome</keyword>
<name>A0ACB9K3A2_9ASTR</name>
<dbReference type="Proteomes" id="UP001056120">
    <property type="component" value="Linkage Group LG01"/>
</dbReference>